<feature type="domain" description="Tn3 transposase DDE" evidence="1">
    <location>
        <begin position="2"/>
        <end position="42"/>
    </location>
</feature>
<name>A0A511QZT0_9DEIN</name>
<evidence type="ECO:0000313" key="3">
    <source>
        <dbReference type="Proteomes" id="UP000321197"/>
    </source>
</evidence>
<dbReference type="GO" id="GO:0006313">
    <property type="term" value="P:DNA transposition"/>
    <property type="evidence" value="ECO:0007669"/>
    <property type="project" value="InterPro"/>
</dbReference>
<dbReference type="OrthoDB" id="51846at2"/>
<evidence type="ECO:0000259" key="1">
    <source>
        <dbReference type="Pfam" id="PF01526"/>
    </source>
</evidence>
<reference evidence="2 3" key="1">
    <citation type="submission" date="2019-07" db="EMBL/GenBank/DDBJ databases">
        <title>Whole genome shotgun sequence of Meiothermus hypogaeus NBRC 106114.</title>
        <authorList>
            <person name="Hosoyama A."/>
            <person name="Uohara A."/>
            <person name="Ohji S."/>
            <person name="Ichikawa N."/>
        </authorList>
    </citation>
    <scope>NUCLEOTIDE SEQUENCE [LARGE SCALE GENOMIC DNA]</scope>
    <source>
        <strain evidence="2 3">NBRC 106114</strain>
    </source>
</reference>
<dbReference type="Pfam" id="PF01526">
    <property type="entry name" value="DDE_Tnp_Tn3"/>
    <property type="match status" value="1"/>
</dbReference>
<gene>
    <name evidence="2" type="ORF">MHY01S_03920</name>
</gene>
<dbReference type="EMBL" id="BJXL01000006">
    <property type="protein sequence ID" value="GEM82226.1"/>
    <property type="molecule type" value="Genomic_DNA"/>
</dbReference>
<dbReference type="RefSeq" id="WP_147075236.1">
    <property type="nucleotide sequence ID" value="NZ_BJXL01000006.1"/>
</dbReference>
<organism evidence="2 3">
    <name type="scientific">Meiothermus hypogaeus NBRC 106114</name>
    <dbReference type="NCBI Taxonomy" id="1227553"/>
    <lineage>
        <taxon>Bacteria</taxon>
        <taxon>Thermotogati</taxon>
        <taxon>Deinococcota</taxon>
        <taxon>Deinococci</taxon>
        <taxon>Thermales</taxon>
        <taxon>Thermaceae</taxon>
        <taxon>Meiothermus</taxon>
    </lineage>
</organism>
<sequence length="56" mass="6248">MQHNCLRANTILNANAKLVEAHSKLPIVHKWGGGQVASADGLLDRLDEAIEVMRRW</sequence>
<proteinExistence type="predicted"/>
<dbReference type="Proteomes" id="UP000321197">
    <property type="component" value="Unassembled WGS sequence"/>
</dbReference>
<dbReference type="InterPro" id="IPR002513">
    <property type="entry name" value="Tn3_Tnp_DDE_dom"/>
</dbReference>
<comment type="caution">
    <text evidence="2">The sequence shown here is derived from an EMBL/GenBank/DDBJ whole genome shotgun (WGS) entry which is preliminary data.</text>
</comment>
<accession>A0A511QZT0</accession>
<dbReference type="AlphaFoldDB" id="A0A511QZT0"/>
<protein>
    <recommendedName>
        <fullName evidence="1">Tn3 transposase DDE domain-containing protein</fullName>
    </recommendedName>
</protein>
<dbReference type="GO" id="GO:0004803">
    <property type="term" value="F:transposase activity"/>
    <property type="evidence" value="ECO:0007669"/>
    <property type="project" value="InterPro"/>
</dbReference>
<evidence type="ECO:0000313" key="2">
    <source>
        <dbReference type="EMBL" id="GEM82226.1"/>
    </source>
</evidence>